<keyword evidence="4" id="KW-0418">Kinase</keyword>
<dbReference type="EMBL" id="PNIQ01000351">
    <property type="protein sequence ID" value="PMP83419.1"/>
    <property type="molecule type" value="Genomic_DNA"/>
</dbReference>
<feature type="domain" description="Response regulatory" evidence="3">
    <location>
        <begin position="1"/>
        <end position="88"/>
    </location>
</feature>
<gene>
    <name evidence="4" type="ORF">C0184_05370</name>
</gene>
<dbReference type="Pfam" id="PF00072">
    <property type="entry name" value="Response_reg"/>
    <property type="match status" value="1"/>
</dbReference>
<protein>
    <submittedName>
        <fullName evidence="4">Histidine kinase</fullName>
    </submittedName>
</protein>
<sequence length="92" mass="10349">EAKDANEALQLAQQYGDRVQILITDVVLPHTDGLTLARQLQSVLPHLHIILMSGYLQRMLADGSTPPYPVLSKPFNRYQLLSLIRQTIDRVA</sequence>
<dbReference type="InterPro" id="IPR050595">
    <property type="entry name" value="Bact_response_regulator"/>
</dbReference>
<dbReference type="PANTHER" id="PTHR44591:SF21">
    <property type="entry name" value="TWO-COMPONENT RESPONSE REGULATOR"/>
    <property type="match status" value="1"/>
</dbReference>
<dbReference type="PANTHER" id="PTHR44591">
    <property type="entry name" value="STRESS RESPONSE REGULATOR PROTEIN 1"/>
    <property type="match status" value="1"/>
</dbReference>
<feature type="non-terminal residue" evidence="4">
    <location>
        <position position="1"/>
    </location>
</feature>
<keyword evidence="1 2" id="KW-0597">Phosphoprotein</keyword>
<dbReference type="PROSITE" id="PS50110">
    <property type="entry name" value="RESPONSE_REGULATORY"/>
    <property type="match status" value="1"/>
</dbReference>
<dbReference type="InterPro" id="IPR011006">
    <property type="entry name" value="CheY-like_superfamily"/>
</dbReference>
<dbReference type="AlphaFoldDB" id="A0A2J6X888"/>
<dbReference type="SUPFAM" id="SSF52172">
    <property type="entry name" value="CheY-like"/>
    <property type="match status" value="1"/>
</dbReference>
<dbReference type="GO" id="GO:0016301">
    <property type="term" value="F:kinase activity"/>
    <property type="evidence" value="ECO:0007669"/>
    <property type="project" value="UniProtKB-KW"/>
</dbReference>
<reference evidence="4 5" key="1">
    <citation type="submission" date="2018-01" db="EMBL/GenBank/DDBJ databases">
        <title>Metagenomic assembled genomes from two thermal pools in the Uzon Caldera, Kamchatka, Russia.</title>
        <authorList>
            <person name="Wilkins L."/>
            <person name="Ettinger C."/>
        </authorList>
    </citation>
    <scope>NUCLEOTIDE SEQUENCE [LARGE SCALE GENOMIC DNA]</scope>
    <source>
        <strain evidence="4">ZAV-02</strain>
    </source>
</reference>
<comment type="caution">
    <text evidence="4">The sequence shown here is derived from an EMBL/GenBank/DDBJ whole genome shotgun (WGS) entry which is preliminary data.</text>
</comment>
<evidence type="ECO:0000256" key="2">
    <source>
        <dbReference type="PROSITE-ProRule" id="PRU00169"/>
    </source>
</evidence>
<evidence type="ECO:0000313" key="4">
    <source>
        <dbReference type="EMBL" id="PMP83419.1"/>
    </source>
</evidence>
<organism evidence="4 5">
    <name type="scientific">Chloroflexus aggregans</name>
    <dbReference type="NCBI Taxonomy" id="152260"/>
    <lineage>
        <taxon>Bacteria</taxon>
        <taxon>Bacillati</taxon>
        <taxon>Chloroflexota</taxon>
        <taxon>Chloroflexia</taxon>
        <taxon>Chloroflexales</taxon>
        <taxon>Chloroflexineae</taxon>
        <taxon>Chloroflexaceae</taxon>
        <taxon>Chloroflexus</taxon>
    </lineage>
</organism>
<evidence type="ECO:0000259" key="3">
    <source>
        <dbReference type="PROSITE" id="PS50110"/>
    </source>
</evidence>
<name>A0A2J6X888_9CHLR</name>
<dbReference type="InterPro" id="IPR001789">
    <property type="entry name" value="Sig_transdc_resp-reg_receiver"/>
</dbReference>
<evidence type="ECO:0000313" key="5">
    <source>
        <dbReference type="Proteomes" id="UP000243376"/>
    </source>
</evidence>
<evidence type="ECO:0000256" key="1">
    <source>
        <dbReference type="ARBA" id="ARBA00022553"/>
    </source>
</evidence>
<feature type="modified residue" description="4-aspartylphosphate" evidence="2">
    <location>
        <position position="25"/>
    </location>
</feature>
<dbReference type="GO" id="GO:0000160">
    <property type="term" value="P:phosphorelay signal transduction system"/>
    <property type="evidence" value="ECO:0007669"/>
    <property type="project" value="InterPro"/>
</dbReference>
<keyword evidence="4" id="KW-0808">Transferase</keyword>
<accession>A0A2J6X888</accession>
<dbReference type="Proteomes" id="UP000243376">
    <property type="component" value="Unassembled WGS sequence"/>
</dbReference>
<dbReference type="Gene3D" id="3.40.50.2300">
    <property type="match status" value="1"/>
</dbReference>
<proteinExistence type="predicted"/>